<keyword evidence="1" id="KW-1185">Reference proteome</keyword>
<evidence type="ECO:0000313" key="2">
    <source>
        <dbReference type="WBParaSite" id="PSU_v2.g14482.t1"/>
    </source>
</evidence>
<dbReference type="Proteomes" id="UP000887577">
    <property type="component" value="Unplaced"/>
</dbReference>
<name>A0A914YAE4_9BILA</name>
<sequence length="462" mass="53198">MDSNICNETDVGDKTANAYPYLKSPWGFHSVYNVQQEPIEIVRCCKGNFCNHFGMFGDDKTDAWPTKFQFKMNEDWALSEEKVPEIQSFLGGRDFVKNPLYRAVPRKDANFTGLLPFEPMFCFYGGIPYSQAFNRSGMIYAPRMVFGCQINESFKIDFTASPEFNSQVQLYQQNVLRELKKQFLPFSTCHSTNGASIELLSFLRSNKKEKLVWFPICFAMIYRDFHQTFYRSGACALGESCCDYDYWTKSFFDLDKHNYNATTKTYEGKPYENSTEHVYKCTSPWCVSDEMDARCFFYSGKEYTAAEIVSKLNYGNFSNDMYPQRMGRSQVSLSVDSITGYNPSNFNQNKRKREFTAIDTYCTASDSCFANDSIFYQSHVSSAFPFCIWSTQRQYGADYSREVVVADASNKPDRIRFELGCKFDNGKSTAIKQLTSTADATDDDYQRKVLKSSKNRSSKKDL</sequence>
<organism evidence="1 2">
    <name type="scientific">Panagrolaimus superbus</name>
    <dbReference type="NCBI Taxonomy" id="310955"/>
    <lineage>
        <taxon>Eukaryota</taxon>
        <taxon>Metazoa</taxon>
        <taxon>Ecdysozoa</taxon>
        <taxon>Nematoda</taxon>
        <taxon>Chromadorea</taxon>
        <taxon>Rhabditida</taxon>
        <taxon>Tylenchina</taxon>
        <taxon>Panagrolaimomorpha</taxon>
        <taxon>Panagrolaimoidea</taxon>
        <taxon>Panagrolaimidae</taxon>
        <taxon>Panagrolaimus</taxon>
    </lineage>
</organism>
<dbReference type="AlphaFoldDB" id="A0A914YAE4"/>
<evidence type="ECO:0000313" key="1">
    <source>
        <dbReference type="Proteomes" id="UP000887577"/>
    </source>
</evidence>
<proteinExistence type="predicted"/>
<accession>A0A914YAE4</accession>
<reference evidence="2" key="1">
    <citation type="submission" date="2022-11" db="UniProtKB">
        <authorList>
            <consortium name="WormBaseParasite"/>
        </authorList>
    </citation>
    <scope>IDENTIFICATION</scope>
</reference>
<protein>
    <submittedName>
        <fullName evidence="2">Uncharacterized protein</fullName>
    </submittedName>
</protein>
<dbReference type="WBParaSite" id="PSU_v2.g14482.t1">
    <property type="protein sequence ID" value="PSU_v2.g14482.t1"/>
    <property type="gene ID" value="PSU_v2.g14482"/>
</dbReference>